<dbReference type="Proteomes" id="UP000029431">
    <property type="component" value="Chromosome"/>
</dbReference>
<accession>V9VZF2</accession>
<keyword evidence="5" id="KW-1185">Reference proteome</keyword>
<evidence type="ECO:0000313" key="4">
    <source>
        <dbReference type="EMBL" id="AHD04056.1"/>
    </source>
</evidence>
<proteinExistence type="predicted"/>
<dbReference type="HOGENOM" id="CLU_087235_2_0_9"/>
<dbReference type="InterPro" id="IPR016181">
    <property type="entry name" value="Acyl_CoA_acyltransferase"/>
</dbReference>
<dbReference type="InterPro" id="IPR050832">
    <property type="entry name" value="Bact_Acetyltransf"/>
</dbReference>
<sequence length="189" mass="20930">MTYMTIRQALPSDAAAAAPLLLAAMQGIAYQLTGASEESEVLGQLTELFHIEDNRLSYQNVLVKEKEGNLAGVLLAYHGSEAVRLDQPILERLRSLNRGSEIRISQEADKDEYYIDSLAVSPNARGKGIGQELIQAAEKKAAASGYARIALIVVQENPRARALYERLGYVKNKEKIINNKTYDHMVKQL</sequence>
<dbReference type="GO" id="GO:0016747">
    <property type="term" value="F:acyltransferase activity, transferring groups other than amino-acyl groups"/>
    <property type="evidence" value="ECO:0007669"/>
    <property type="project" value="InterPro"/>
</dbReference>
<dbReference type="PROSITE" id="PS51186">
    <property type="entry name" value="GNAT"/>
    <property type="match status" value="1"/>
</dbReference>
<evidence type="ECO:0000259" key="3">
    <source>
        <dbReference type="PROSITE" id="PS51186"/>
    </source>
</evidence>
<gene>
    <name evidence="4" type="ORF">ERIC2_c01790</name>
</gene>
<name>V9VZF2_9BACL</name>
<keyword evidence="1" id="KW-0808">Transferase</keyword>
<evidence type="ECO:0000313" key="5">
    <source>
        <dbReference type="Proteomes" id="UP000029431"/>
    </source>
</evidence>
<dbReference type="PANTHER" id="PTHR43877">
    <property type="entry name" value="AMINOALKYLPHOSPHONATE N-ACETYLTRANSFERASE-RELATED-RELATED"/>
    <property type="match status" value="1"/>
</dbReference>
<dbReference type="Pfam" id="PF00583">
    <property type="entry name" value="Acetyltransf_1"/>
    <property type="match status" value="1"/>
</dbReference>
<protein>
    <recommendedName>
        <fullName evidence="3">N-acetyltransferase domain-containing protein</fullName>
    </recommendedName>
</protein>
<dbReference type="SUPFAM" id="SSF55729">
    <property type="entry name" value="Acyl-CoA N-acyltransferases (Nat)"/>
    <property type="match status" value="1"/>
</dbReference>
<dbReference type="PATRIC" id="fig|697284.3.peg.178"/>
<dbReference type="AlphaFoldDB" id="V9VZF2"/>
<evidence type="ECO:0000256" key="2">
    <source>
        <dbReference type="ARBA" id="ARBA00023315"/>
    </source>
</evidence>
<dbReference type="Gene3D" id="3.40.630.30">
    <property type="match status" value="1"/>
</dbReference>
<reference evidence="4 5" key="1">
    <citation type="journal article" date="2014" name="PLoS ONE">
        <title>How to Kill the Honey Bee Larva: Genomic Potential and Virulence Mechanisms of Paenibacillus larvae.</title>
        <authorList>
            <person name="Djukic M."/>
            <person name="Brzuszkiewicz E."/>
            <person name="Funfhaus A."/>
            <person name="Voss J."/>
            <person name="Gollnow K."/>
            <person name="Poppinga L."/>
            <person name="Liesegang H."/>
            <person name="Garcia-Gonzalez E."/>
            <person name="Genersch E."/>
            <person name="Daniel R."/>
        </authorList>
    </citation>
    <scope>NUCLEOTIDE SEQUENCE [LARGE SCALE GENOMIC DNA]</scope>
    <source>
        <strain evidence="4 5">DSM 25430</strain>
    </source>
</reference>
<dbReference type="KEGG" id="plv:ERIC2_c01790"/>
<evidence type="ECO:0000256" key="1">
    <source>
        <dbReference type="ARBA" id="ARBA00022679"/>
    </source>
</evidence>
<dbReference type="InterPro" id="IPR000182">
    <property type="entry name" value="GNAT_dom"/>
</dbReference>
<keyword evidence="2" id="KW-0012">Acyltransferase</keyword>
<dbReference type="eggNOG" id="COG0456">
    <property type="taxonomic scope" value="Bacteria"/>
</dbReference>
<dbReference type="EMBL" id="CP003355">
    <property type="protein sequence ID" value="AHD04056.1"/>
    <property type="molecule type" value="Genomic_DNA"/>
</dbReference>
<organism evidence="4 5">
    <name type="scientific">Paenibacillus larvae subsp. larvae DSM 25430</name>
    <dbReference type="NCBI Taxonomy" id="697284"/>
    <lineage>
        <taxon>Bacteria</taxon>
        <taxon>Bacillati</taxon>
        <taxon>Bacillota</taxon>
        <taxon>Bacilli</taxon>
        <taxon>Bacillales</taxon>
        <taxon>Paenibacillaceae</taxon>
        <taxon>Paenibacillus</taxon>
    </lineage>
</organism>
<feature type="domain" description="N-acetyltransferase" evidence="3">
    <location>
        <begin position="4"/>
        <end position="189"/>
    </location>
</feature>
<dbReference type="CDD" id="cd04301">
    <property type="entry name" value="NAT_SF"/>
    <property type="match status" value="1"/>
</dbReference>